<gene>
    <name evidence="2" type="ORF">EVAR_52744_1</name>
</gene>
<accession>A0A4C1Y2N9</accession>
<protein>
    <submittedName>
        <fullName evidence="2">Uncharacterized protein</fullName>
    </submittedName>
</protein>
<dbReference type="Proteomes" id="UP000299102">
    <property type="component" value="Unassembled WGS sequence"/>
</dbReference>
<feature type="region of interest" description="Disordered" evidence="1">
    <location>
        <begin position="175"/>
        <end position="201"/>
    </location>
</feature>
<dbReference type="AlphaFoldDB" id="A0A4C1Y2N9"/>
<evidence type="ECO:0000313" key="3">
    <source>
        <dbReference type="Proteomes" id="UP000299102"/>
    </source>
</evidence>
<name>A0A4C1Y2N9_EUMVA</name>
<comment type="caution">
    <text evidence="2">The sequence shown here is derived from an EMBL/GenBank/DDBJ whole genome shotgun (WGS) entry which is preliminary data.</text>
</comment>
<proteinExistence type="predicted"/>
<keyword evidence="3" id="KW-1185">Reference proteome</keyword>
<sequence length="222" mass="25068">MMELEDSLALYTVYCGVVRYLNVANVESCSITQAKGSVFSMARPHANVSDACDRRNHVVWVRKSFKSSKRQSLAIAQLQHSENVYTALIADKVNSDLLSRHQKPTSYARGPRPDHRQRRAWPLSFAVSKETMTRASRAVSIHREYYDIPCKGKKPRTVASDRHEAATTLNAGFLEVPSRSGRNNDGRKDTCEGRDPNGRLLTEYGTQRNVSRWRMDGRGLAL</sequence>
<dbReference type="EMBL" id="BGZK01001065">
    <property type="protein sequence ID" value="GBP70158.1"/>
    <property type="molecule type" value="Genomic_DNA"/>
</dbReference>
<feature type="compositionally biased region" description="Basic and acidic residues" evidence="1">
    <location>
        <begin position="182"/>
        <end position="197"/>
    </location>
</feature>
<evidence type="ECO:0000256" key="1">
    <source>
        <dbReference type="SAM" id="MobiDB-lite"/>
    </source>
</evidence>
<organism evidence="2 3">
    <name type="scientific">Eumeta variegata</name>
    <name type="common">Bagworm moth</name>
    <name type="synonym">Eumeta japonica</name>
    <dbReference type="NCBI Taxonomy" id="151549"/>
    <lineage>
        <taxon>Eukaryota</taxon>
        <taxon>Metazoa</taxon>
        <taxon>Ecdysozoa</taxon>
        <taxon>Arthropoda</taxon>
        <taxon>Hexapoda</taxon>
        <taxon>Insecta</taxon>
        <taxon>Pterygota</taxon>
        <taxon>Neoptera</taxon>
        <taxon>Endopterygota</taxon>
        <taxon>Lepidoptera</taxon>
        <taxon>Glossata</taxon>
        <taxon>Ditrysia</taxon>
        <taxon>Tineoidea</taxon>
        <taxon>Psychidae</taxon>
        <taxon>Oiketicinae</taxon>
        <taxon>Eumeta</taxon>
    </lineage>
</organism>
<reference evidence="2 3" key="1">
    <citation type="journal article" date="2019" name="Commun. Biol.">
        <title>The bagworm genome reveals a unique fibroin gene that provides high tensile strength.</title>
        <authorList>
            <person name="Kono N."/>
            <person name="Nakamura H."/>
            <person name="Ohtoshi R."/>
            <person name="Tomita M."/>
            <person name="Numata K."/>
            <person name="Arakawa K."/>
        </authorList>
    </citation>
    <scope>NUCLEOTIDE SEQUENCE [LARGE SCALE GENOMIC DNA]</scope>
</reference>
<evidence type="ECO:0000313" key="2">
    <source>
        <dbReference type="EMBL" id="GBP70158.1"/>
    </source>
</evidence>
<feature type="region of interest" description="Disordered" evidence="1">
    <location>
        <begin position="100"/>
        <end position="119"/>
    </location>
</feature>